<dbReference type="Pfam" id="PF03016">
    <property type="entry name" value="Exostosin_GT47"/>
    <property type="match status" value="1"/>
</dbReference>
<protein>
    <recommendedName>
        <fullName evidence="6">Exostosin GT47 domain-containing protein</fullName>
    </recommendedName>
</protein>
<evidence type="ECO:0000259" key="6">
    <source>
        <dbReference type="Pfam" id="PF03016"/>
    </source>
</evidence>
<dbReference type="Proteomes" id="UP001417504">
    <property type="component" value="Unassembled WGS sequence"/>
</dbReference>
<dbReference type="InterPro" id="IPR040911">
    <property type="entry name" value="Exostosin_GT47"/>
</dbReference>
<accession>A0AAP0JPX3</accession>
<feature type="domain" description="Exostosin GT47" evidence="6">
    <location>
        <begin position="52"/>
        <end position="303"/>
    </location>
</feature>
<evidence type="ECO:0000313" key="8">
    <source>
        <dbReference type="Proteomes" id="UP001417504"/>
    </source>
</evidence>
<comment type="similarity">
    <text evidence="2">Belongs to the glycosyltransferase 47 family.</text>
</comment>
<keyword evidence="5" id="KW-0333">Golgi apparatus</keyword>
<keyword evidence="3" id="KW-0328">Glycosyltransferase</keyword>
<evidence type="ECO:0000256" key="3">
    <source>
        <dbReference type="ARBA" id="ARBA00022676"/>
    </source>
</evidence>
<keyword evidence="4" id="KW-0812">Transmembrane</keyword>
<organism evidence="7 8">
    <name type="scientific">Stephania japonica</name>
    <dbReference type="NCBI Taxonomy" id="461633"/>
    <lineage>
        <taxon>Eukaryota</taxon>
        <taxon>Viridiplantae</taxon>
        <taxon>Streptophyta</taxon>
        <taxon>Embryophyta</taxon>
        <taxon>Tracheophyta</taxon>
        <taxon>Spermatophyta</taxon>
        <taxon>Magnoliopsida</taxon>
        <taxon>Ranunculales</taxon>
        <taxon>Menispermaceae</taxon>
        <taxon>Menispermoideae</taxon>
        <taxon>Cissampelideae</taxon>
        <taxon>Stephania</taxon>
    </lineage>
</organism>
<keyword evidence="3" id="KW-0808">Transferase</keyword>
<dbReference type="GO" id="GO:0016757">
    <property type="term" value="F:glycosyltransferase activity"/>
    <property type="evidence" value="ECO:0007669"/>
    <property type="project" value="UniProtKB-KW"/>
</dbReference>
<evidence type="ECO:0000256" key="1">
    <source>
        <dbReference type="ARBA" id="ARBA00004323"/>
    </source>
</evidence>
<keyword evidence="4" id="KW-0735">Signal-anchor</keyword>
<dbReference type="EMBL" id="JBBNAE010000003">
    <property type="protein sequence ID" value="KAK9138058.1"/>
    <property type="molecule type" value="Genomic_DNA"/>
</dbReference>
<dbReference type="PANTHER" id="PTHR11062:SF281">
    <property type="entry name" value="EXOSTOSIN-LIKE 2"/>
    <property type="match status" value="1"/>
</dbReference>
<gene>
    <name evidence="7" type="ORF">Sjap_008652</name>
</gene>
<dbReference type="AlphaFoldDB" id="A0AAP0JPX3"/>
<evidence type="ECO:0000313" key="7">
    <source>
        <dbReference type="EMBL" id="KAK9138058.1"/>
    </source>
</evidence>
<reference evidence="7 8" key="1">
    <citation type="submission" date="2024-01" db="EMBL/GenBank/DDBJ databases">
        <title>Genome assemblies of Stephania.</title>
        <authorList>
            <person name="Yang L."/>
        </authorList>
    </citation>
    <scope>NUCLEOTIDE SEQUENCE [LARGE SCALE GENOMIC DNA]</scope>
    <source>
        <strain evidence="7">QJT</strain>
        <tissue evidence="7">Leaf</tissue>
    </source>
</reference>
<sequence>MGSLNNKTYPRSLPPQCTRTHQIGALALIAVTFLITRASVSWPERGYGSRLSLKIYVYEEDEIDGLRELMRGRDGRVSAEACVKGQWGTQVKVHELLLKSRFRTMKKEEADLFFVPSYVKCVRIMGGLNDKEINQTYVKVISQMPYFRRSGGRDHIFIFPRCLSELFIPGDTVSGAGPHLFRSWATYLNRSIILTPEGDRTDKRDISAFNTWKDIIIPGNVDDGMTRSGGPLLQPLPLSKRKYLANFLGRAQGKIGRLQLIELSKQFPDKLESPELKFSGPDKLGRMEYFQHLRNAKFCLAPRVNHHGLFAFLSPILCLTLILVRILDHNSLATCLVLSDKDIEKMISLGKQVRCFWVYAPEEVPCSAMVGILWELQRKVRRFHQSTETFWLHNGTIINRNLVEFHNWKPPMPLP</sequence>
<comment type="subcellular location">
    <subcellularLocation>
        <location evidence="1">Golgi apparatus membrane</location>
        <topology evidence="1">Single-pass type II membrane protein</topology>
    </subcellularLocation>
</comment>
<dbReference type="PANTHER" id="PTHR11062">
    <property type="entry name" value="EXOSTOSIN HEPARAN SULFATE GLYCOSYLTRANSFERASE -RELATED"/>
    <property type="match status" value="1"/>
</dbReference>
<evidence type="ECO:0000256" key="5">
    <source>
        <dbReference type="ARBA" id="ARBA00023034"/>
    </source>
</evidence>
<name>A0AAP0JPX3_9MAGN</name>
<proteinExistence type="inferred from homology"/>
<evidence type="ECO:0000256" key="2">
    <source>
        <dbReference type="ARBA" id="ARBA00010271"/>
    </source>
</evidence>
<evidence type="ECO:0000256" key="4">
    <source>
        <dbReference type="ARBA" id="ARBA00022968"/>
    </source>
</evidence>
<dbReference type="InterPro" id="IPR004263">
    <property type="entry name" value="Exostosin"/>
</dbReference>
<dbReference type="GO" id="GO:0000139">
    <property type="term" value="C:Golgi membrane"/>
    <property type="evidence" value="ECO:0007669"/>
    <property type="project" value="UniProtKB-SubCell"/>
</dbReference>
<keyword evidence="8" id="KW-1185">Reference proteome</keyword>
<comment type="caution">
    <text evidence="7">The sequence shown here is derived from an EMBL/GenBank/DDBJ whole genome shotgun (WGS) entry which is preliminary data.</text>
</comment>